<feature type="domain" description="Peptidase S8/S53" evidence="8">
    <location>
        <begin position="721"/>
        <end position="840"/>
    </location>
</feature>
<feature type="active site" description="Charge relay system" evidence="5">
    <location>
        <position position="468"/>
    </location>
</feature>
<feature type="domain" description="Peptidase S8/S53" evidence="8">
    <location>
        <begin position="396"/>
        <end position="550"/>
    </location>
</feature>
<dbReference type="PROSITE" id="PS00137">
    <property type="entry name" value="SUBTILASE_HIS"/>
    <property type="match status" value="1"/>
</dbReference>
<feature type="active site" description="Charge relay system" evidence="5">
    <location>
        <position position="819"/>
    </location>
</feature>
<feature type="active site" description="Charge relay system" evidence="5">
    <location>
        <position position="402"/>
    </location>
</feature>
<dbReference type="GO" id="GO:0006508">
    <property type="term" value="P:proteolysis"/>
    <property type="evidence" value="ECO:0007669"/>
    <property type="project" value="UniProtKB-KW"/>
</dbReference>
<protein>
    <submittedName>
        <fullName evidence="9">Peptidase S8 and S53, subtilisin, kexin, sedolisin</fullName>
    </submittedName>
</protein>
<evidence type="ECO:0000256" key="5">
    <source>
        <dbReference type="PROSITE-ProRule" id="PRU01240"/>
    </source>
</evidence>
<dbReference type="PROSITE" id="PS51892">
    <property type="entry name" value="SUBTILASE"/>
    <property type="match status" value="1"/>
</dbReference>
<dbReference type="PRINTS" id="PR00723">
    <property type="entry name" value="SUBTILISIN"/>
</dbReference>
<dbReference type="Pfam" id="PF00082">
    <property type="entry name" value="Peptidase_S8"/>
    <property type="match status" value="2"/>
</dbReference>
<evidence type="ECO:0000313" key="9">
    <source>
        <dbReference type="EMBL" id="AXV07088.1"/>
    </source>
</evidence>
<dbReference type="InterPro" id="IPR000209">
    <property type="entry name" value="Peptidase_S8/S53_dom"/>
</dbReference>
<evidence type="ECO:0000256" key="3">
    <source>
        <dbReference type="ARBA" id="ARBA00022801"/>
    </source>
</evidence>
<keyword evidence="2 5" id="KW-0645">Protease</keyword>
<dbReference type="SUPFAM" id="SSF52743">
    <property type="entry name" value="Subtilisin-like"/>
    <property type="match status" value="2"/>
</dbReference>
<dbReference type="PANTHER" id="PTHR43806:SF11">
    <property type="entry name" value="CEREVISIN-RELATED"/>
    <property type="match status" value="1"/>
</dbReference>
<keyword evidence="7" id="KW-0732">Signal</keyword>
<feature type="compositionally biased region" description="Acidic residues" evidence="6">
    <location>
        <begin position="600"/>
        <end position="616"/>
    </location>
</feature>
<dbReference type="KEGG" id="euz:DVS28_a2407"/>
<feature type="chain" id="PRO_5038487959" evidence="7">
    <location>
        <begin position="21"/>
        <end position="1225"/>
    </location>
</feature>
<evidence type="ECO:0000256" key="6">
    <source>
        <dbReference type="SAM" id="MobiDB-lite"/>
    </source>
</evidence>
<dbReference type="InterPro" id="IPR050131">
    <property type="entry name" value="Peptidase_S8_subtilisin-like"/>
</dbReference>
<dbReference type="Gene3D" id="3.40.50.200">
    <property type="entry name" value="Peptidase S8/S53 domain"/>
    <property type="match status" value="2"/>
</dbReference>
<evidence type="ECO:0000256" key="7">
    <source>
        <dbReference type="SAM" id="SignalP"/>
    </source>
</evidence>
<proteinExistence type="inferred from homology"/>
<gene>
    <name evidence="9" type="ORF">DVS28_a2407</name>
</gene>
<feature type="signal peptide" evidence="7">
    <location>
        <begin position="1"/>
        <end position="20"/>
    </location>
</feature>
<feature type="compositionally biased region" description="Polar residues" evidence="6">
    <location>
        <begin position="24"/>
        <end position="39"/>
    </location>
</feature>
<dbReference type="InterPro" id="IPR022398">
    <property type="entry name" value="Peptidase_S8_His-AS"/>
</dbReference>
<evidence type="ECO:0000256" key="1">
    <source>
        <dbReference type="ARBA" id="ARBA00011073"/>
    </source>
</evidence>
<organism evidence="9 10">
    <name type="scientific">Euzebya pacifica</name>
    <dbReference type="NCBI Taxonomy" id="1608957"/>
    <lineage>
        <taxon>Bacteria</taxon>
        <taxon>Bacillati</taxon>
        <taxon>Actinomycetota</taxon>
        <taxon>Nitriliruptoria</taxon>
        <taxon>Euzebyales</taxon>
    </lineage>
</organism>
<dbReference type="InterPro" id="IPR007253">
    <property type="entry name" value="Cell_wall-bd_2"/>
</dbReference>
<reference evidence="9 10" key="1">
    <citation type="submission" date="2018-09" db="EMBL/GenBank/DDBJ databases">
        <title>Complete genome sequence of Euzebya sp. DY32-46 isolated from seawater of Pacific Ocean.</title>
        <authorList>
            <person name="Xu L."/>
            <person name="Wu Y.-H."/>
            <person name="Xu X.-W."/>
        </authorList>
    </citation>
    <scope>NUCLEOTIDE SEQUENCE [LARGE SCALE GENOMIC DNA]</scope>
    <source>
        <strain evidence="9 10">DY32-46</strain>
    </source>
</reference>
<name>A0A346XXZ1_9ACTN</name>
<dbReference type="InterPro" id="IPR036852">
    <property type="entry name" value="Peptidase_S8/S53_dom_sf"/>
</dbReference>
<feature type="region of interest" description="Disordered" evidence="6">
    <location>
        <begin position="19"/>
        <end position="39"/>
    </location>
</feature>
<dbReference type="AlphaFoldDB" id="A0A346XXZ1"/>
<evidence type="ECO:0000256" key="4">
    <source>
        <dbReference type="ARBA" id="ARBA00022825"/>
    </source>
</evidence>
<evidence type="ECO:0000313" key="10">
    <source>
        <dbReference type="Proteomes" id="UP000264006"/>
    </source>
</evidence>
<dbReference type="Pfam" id="PF04122">
    <property type="entry name" value="CW_binding_2"/>
    <property type="match status" value="2"/>
</dbReference>
<evidence type="ECO:0000256" key="2">
    <source>
        <dbReference type="ARBA" id="ARBA00022670"/>
    </source>
</evidence>
<dbReference type="PANTHER" id="PTHR43806">
    <property type="entry name" value="PEPTIDASE S8"/>
    <property type="match status" value="1"/>
</dbReference>
<keyword evidence="10" id="KW-1185">Reference proteome</keyword>
<dbReference type="GO" id="GO:0004252">
    <property type="term" value="F:serine-type endopeptidase activity"/>
    <property type="evidence" value="ECO:0007669"/>
    <property type="project" value="UniProtKB-UniRule"/>
</dbReference>
<sequence length="1225" mass="127123">MSGALALGLLPGALAAPSVAEPADSSTDTSFSGTVEQTWSPGELDIDWAAFAAEHREEFERSEFASAGDGAADRAAAAREAVQAEYLGEASSDATYSSLEQQRSGAIAQQYYDECDDGTNLPNNGLQASRQLLFRGGADGVFGPSYNVPNPGGSGNEPPPRIDLRSMFILQTTDDGGRFDQTAFLVYACQEWGNTDLGAGGITFGLYVTAEEGETQYPTVLGDPEAGPDFVVSIFPENNVPGRPLQIMAVRTPSRNASTWTVTWLDEAQRLDGYEIDGVVPTSAIGDFTADSGFAWTVEVVDTQTPEGGRDWFPERNYLIRVGEGDSAVEGTHVPQFPVPETCGLQSESAVRYNLEPQAVPNDDGYPVQWYHPQIATPSAWDTIRDSSTGGRSRPVTVAVIDSGIDSTRFDFLAGGARVVAGLDAVYGLELEGGNNGGAIGPFVGPQATGYESFGAAAPPRNSDRGPHGTAVASLIGATGNNTIGIAGVDWGVRLMPIRVNDVNECIDNVVVAEGIKWAVDHGADIIHISLGSPETADGSGSDLQPECNDGVDNDGDGTADGEDPGCVNEQDGSEGPGDNAPDSTPEQVAACADHRDNDGDGVVDLADDDCEDATDNFESPQTPLVQPAEPMECADGIDNDGDGFVDATDNADLGTVADPGCEGEDDGSEGPSLADVGTIDELAPACSDGRDNNDDDVLADAEDAQCLNATDNNEGRDERVVNVDPLREVIDYALEQGVPVVAAAGNRGADDDPVFYPAAYPGVLTVGASDRSGERSFYSSTGRWLDIIAPGGNNQGTLSQDIAALWELDRIRPVAGSSFAAPLVTGAASLYLGLNPHITRGFTPSAQPPAPGANLPDNGYQRTVDDVKIALQNGVRDLYPQGHDIFNGWGRLNVDRVLDIPALGGPLVDPARLQLPRTNADSVIEVAEGVALSRPLVFPDFVVLTRNDVAVDALAGASLLRGGPLLVSTHDAVSDSTMAAMAEVLPNGGRVYVLGGEAALSADIDTQLASHGYEVVRLAGDSRVDTALAIAEEVRRVYPGSTTVALARSDGGNDPTAQWADALSGGAWTASTGTPLLVTPGDQLHPGVADALQRWGTQETILFGGEAALSQAVEAAVPGARRIGGADRAATAAMIAEDLWGDTEGFMVANGYYARGWPAGLAAAGWGADVNAPLLYTGADAVPQATVDVLAAACPDTDSMQIVGGASLVTGSAETQLLEAATCG</sequence>
<feature type="compositionally biased region" description="Acidic residues" evidence="6">
    <location>
        <begin position="550"/>
        <end position="564"/>
    </location>
</feature>
<dbReference type="Proteomes" id="UP000264006">
    <property type="component" value="Chromosome"/>
</dbReference>
<keyword evidence="3 5" id="KW-0378">Hydrolase</keyword>
<dbReference type="InterPro" id="IPR015500">
    <property type="entry name" value="Peptidase_S8_subtilisin-rel"/>
</dbReference>
<accession>A0A346XXZ1</accession>
<evidence type="ECO:0000259" key="8">
    <source>
        <dbReference type="Pfam" id="PF00082"/>
    </source>
</evidence>
<feature type="region of interest" description="Disordered" evidence="6">
    <location>
        <begin position="534"/>
        <end position="629"/>
    </location>
</feature>
<keyword evidence="4 5" id="KW-0720">Serine protease</keyword>
<dbReference type="EMBL" id="CP031165">
    <property type="protein sequence ID" value="AXV07088.1"/>
    <property type="molecule type" value="Genomic_DNA"/>
</dbReference>
<comment type="similarity">
    <text evidence="1 5">Belongs to the peptidase S8 family.</text>
</comment>